<feature type="domain" description="FecR protein" evidence="2">
    <location>
        <begin position="219"/>
        <end position="309"/>
    </location>
</feature>
<proteinExistence type="predicted"/>
<evidence type="ECO:0000256" key="1">
    <source>
        <dbReference type="SAM" id="SignalP"/>
    </source>
</evidence>
<name>A0A1L3SS52_9HYPH</name>
<accession>A0A1L3SS52</accession>
<dbReference type="Pfam" id="PF04773">
    <property type="entry name" value="FecR"/>
    <property type="match status" value="1"/>
</dbReference>
<keyword evidence="4" id="KW-1185">Reference proteome</keyword>
<organism evidence="3 4">
    <name type="scientific">Aquibium oceanicum</name>
    <dbReference type="NCBI Taxonomy" id="1670800"/>
    <lineage>
        <taxon>Bacteria</taxon>
        <taxon>Pseudomonadati</taxon>
        <taxon>Pseudomonadota</taxon>
        <taxon>Alphaproteobacteria</taxon>
        <taxon>Hyphomicrobiales</taxon>
        <taxon>Phyllobacteriaceae</taxon>
        <taxon>Aquibium</taxon>
    </lineage>
</organism>
<sequence length="801" mass="86896">MAIGIATRNPSRWRGLLRCLTVAAPFLSLFAPLHATAQGTAEAIKSVAASDEYIRVRLEPGVGIRSLAEKYLDNPDLWPIILRANGFDDITQLSEGQELLLPGNQVRLAATALDASLGEIQRANEAGAQLFAPILIRNAIQFRDEAVVENLNGVYAESIELSSRSIGQAESARTHSEQQRDVEAEARLSDRQGWVEGQKTVENGWTERDLNAILNEQEKLRTLSRSTAQVVFRDASRLRLNANSQAVIQRMRVDPLKRREEAKISLVEGDFYALLATESDRNQLEVSLPNVDAKIDSGSFWVSQDAGGAKFSNYDVKPVSIQAGDKTLVLGRNEGAVVRNGDAPEEKVDVFGRIALKAPEDDAVLYGETVDLGWEDMPNGGGYWLEIAFDGRFDRMADSLFGLEENRMEDHPLAPGTYYWRVAALDAFGLPGQMSSVRKFELRSDDTPPFLQIRTPEPGAILRDPQVTISGETEAGAAVLIDGTVADIDQNGRFFHTVDAADGRNTVEVVARDTAGNETLRTIEFDFIADQRKDVAYDPAIPRDEAGRFLSANDVLSLSGTVIGGAKVTVVDPSGCALSETYADAEGRFALNVPLSASRENFELRIATVSGYSYEEAIETLIVDEPPRVRLTEPLPQVTADATLAVRIGTDSGVALAVNGNPVDVRDGMATATLALTQGPNTVEIVATNKVGLVTIEKRTVIFDTERPEVTAQDLTVEGRGATDLLSIKVGARDASGLAMTSRFTATSSGGRKDGVLRYNRARKAYQGTVELPRRADAEPVTVVVELSDVAGNVSRVELVR</sequence>
<dbReference type="AlphaFoldDB" id="A0A1L3SS52"/>
<dbReference type="OrthoDB" id="9813091at2"/>
<protein>
    <recommendedName>
        <fullName evidence="2">FecR protein domain-containing protein</fullName>
    </recommendedName>
</protein>
<evidence type="ECO:0000259" key="2">
    <source>
        <dbReference type="Pfam" id="PF04773"/>
    </source>
</evidence>
<dbReference type="InterPro" id="IPR006860">
    <property type="entry name" value="FecR"/>
</dbReference>
<dbReference type="RefSeq" id="WP_072604923.1">
    <property type="nucleotide sequence ID" value="NZ_CP018171.1"/>
</dbReference>
<dbReference type="Proteomes" id="UP000182840">
    <property type="component" value="Chromosome"/>
</dbReference>
<keyword evidence="1" id="KW-0732">Signal</keyword>
<dbReference type="Gene3D" id="2.60.120.1440">
    <property type="match status" value="1"/>
</dbReference>
<reference evidence="4" key="1">
    <citation type="submission" date="2016-11" db="EMBL/GenBank/DDBJ databases">
        <title>Mesorhizobium oceanicum sp. nov., isolated from deep seawater in South China Sea.</title>
        <authorList>
            <person name="Fu G.-Y."/>
        </authorList>
    </citation>
    <scope>NUCLEOTIDE SEQUENCE [LARGE SCALE GENOMIC DNA]</scope>
    <source>
        <strain evidence="4">B7</strain>
    </source>
</reference>
<dbReference type="EMBL" id="CP018171">
    <property type="protein sequence ID" value="APH72234.1"/>
    <property type="molecule type" value="Genomic_DNA"/>
</dbReference>
<evidence type="ECO:0000313" key="4">
    <source>
        <dbReference type="Proteomes" id="UP000182840"/>
    </source>
</evidence>
<evidence type="ECO:0000313" key="3">
    <source>
        <dbReference type="EMBL" id="APH72234.1"/>
    </source>
</evidence>
<dbReference type="STRING" id="1670800.BSQ44_13320"/>
<gene>
    <name evidence="3" type="ORF">BSQ44_13320</name>
</gene>
<dbReference type="Gene3D" id="2.60.40.10">
    <property type="entry name" value="Immunoglobulins"/>
    <property type="match status" value="3"/>
</dbReference>
<feature type="chain" id="PRO_5012091949" description="FecR protein domain-containing protein" evidence="1">
    <location>
        <begin position="38"/>
        <end position="801"/>
    </location>
</feature>
<dbReference type="InterPro" id="IPR013783">
    <property type="entry name" value="Ig-like_fold"/>
</dbReference>
<dbReference type="KEGG" id="meso:BSQ44_13320"/>
<feature type="signal peptide" evidence="1">
    <location>
        <begin position="1"/>
        <end position="37"/>
    </location>
</feature>
<dbReference type="Pfam" id="PF09136">
    <property type="entry name" value="Glucodextran_B"/>
    <property type="match status" value="1"/>
</dbReference>
<dbReference type="PANTHER" id="PTHR38731">
    <property type="entry name" value="LIPL45-RELATED LIPOPROTEIN-RELATED"/>
    <property type="match status" value="1"/>
</dbReference>